<dbReference type="Pfam" id="PF07690">
    <property type="entry name" value="MFS_1"/>
    <property type="match status" value="1"/>
</dbReference>
<dbReference type="PANTHER" id="PTHR43124">
    <property type="entry name" value="PURINE EFFLUX PUMP PBUE"/>
    <property type="match status" value="1"/>
</dbReference>
<evidence type="ECO:0000256" key="5">
    <source>
        <dbReference type="ARBA" id="ARBA00023136"/>
    </source>
</evidence>
<dbReference type="InterPro" id="IPR050189">
    <property type="entry name" value="MFS_Efflux_Transporters"/>
</dbReference>
<dbReference type="PROSITE" id="PS50850">
    <property type="entry name" value="MFS"/>
    <property type="match status" value="1"/>
</dbReference>
<feature type="transmembrane region" description="Helical" evidence="6">
    <location>
        <begin position="356"/>
        <end position="375"/>
    </location>
</feature>
<evidence type="ECO:0000256" key="4">
    <source>
        <dbReference type="ARBA" id="ARBA00022989"/>
    </source>
</evidence>
<dbReference type="PANTHER" id="PTHR43124:SF8">
    <property type="entry name" value="INNER MEMBRANE TRANSPORT PROTEIN YDHP"/>
    <property type="match status" value="1"/>
</dbReference>
<organism evidence="8 9">
    <name type="scientific">Acinetobacter qingfengensis</name>
    <dbReference type="NCBI Taxonomy" id="1262585"/>
    <lineage>
        <taxon>Bacteria</taxon>
        <taxon>Pseudomonadati</taxon>
        <taxon>Pseudomonadota</taxon>
        <taxon>Gammaproteobacteria</taxon>
        <taxon>Moraxellales</taxon>
        <taxon>Moraxellaceae</taxon>
        <taxon>Acinetobacter</taxon>
    </lineage>
</organism>
<dbReference type="AlphaFoldDB" id="A0A1E7QXJ0"/>
<feature type="transmembrane region" description="Helical" evidence="6">
    <location>
        <begin position="202"/>
        <end position="223"/>
    </location>
</feature>
<feature type="transmembrane region" description="Helical" evidence="6">
    <location>
        <begin position="128"/>
        <end position="148"/>
    </location>
</feature>
<feature type="transmembrane region" description="Helical" evidence="6">
    <location>
        <begin position="160"/>
        <end position="181"/>
    </location>
</feature>
<evidence type="ECO:0000256" key="2">
    <source>
        <dbReference type="ARBA" id="ARBA00022475"/>
    </source>
</evidence>
<feature type="transmembrane region" description="Helical" evidence="6">
    <location>
        <begin position="235"/>
        <end position="254"/>
    </location>
</feature>
<keyword evidence="2" id="KW-1003">Cell membrane</keyword>
<evidence type="ECO:0000259" key="7">
    <source>
        <dbReference type="PROSITE" id="PS50850"/>
    </source>
</evidence>
<protein>
    <submittedName>
        <fullName evidence="8">Arabinose transporter permease</fullName>
    </submittedName>
</protein>
<dbReference type="STRING" id="1262585.BJI46_06390"/>
<dbReference type="InterPro" id="IPR011701">
    <property type="entry name" value="MFS"/>
</dbReference>
<dbReference type="SUPFAM" id="SSF103473">
    <property type="entry name" value="MFS general substrate transporter"/>
    <property type="match status" value="1"/>
</dbReference>
<name>A0A1E7QXJ0_9GAMM</name>
<dbReference type="GO" id="GO:0005886">
    <property type="term" value="C:plasma membrane"/>
    <property type="evidence" value="ECO:0007669"/>
    <property type="project" value="UniProtKB-SubCell"/>
</dbReference>
<evidence type="ECO:0000313" key="8">
    <source>
        <dbReference type="EMBL" id="OEY91763.1"/>
    </source>
</evidence>
<accession>A0A1E7QXJ0</accession>
<sequence length="384" mass="40185">MPFAIWALAAGAFAICTSEFIIMGLLLEVAHDLNIKIGQAGFLVTGYALGVVLGAPFLTPFLLGLNRKAVLVGLMLLFTVGNLACAVAPTYEMLLIARLITALSQATFFGLGAVVAAKLVTPDKQANAIAAMFIGATLANILGAPLGAAIGQSVGWRSTFIVIACLGLIAALAISRLLPYIETERTINLRQEFKTLVQPSMIRALLITVLGFGGTFTLFTYIAPILTQITGAAQSTVPFLLLVFGLGLALGNPIGARLASQNITSALRITLSSLILIMLAVYFVMNSFTAMVIVIFFFGAATFATIPPLQLNVMAVAGKAPVLASAFNIAALNLGNACGAWIGGVTIDHGIYLTKLPLIAAGISAIGLFLSYYQVHSKKIADIH</sequence>
<evidence type="ECO:0000256" key="1">
    <source>
        <dbReference type="ARBA" id="ARBA00004651"/>
    </source>
</evidence>
<dbReference type="EMBL" id="MKKK01000073">
    <property type="protein sequence ID" value="OEY91763.1"/>
    <property type="molecule type" value="Genomic_DNA"/>
</dbReference>
<dbReference type="CDD" id="cd17324">
    <property type="entry name" value="MFS_NepI_like"/>
    <property type="match status" value="1"/>
</dbReference>
<feature type="transmembrane region" description="Helical" evidence="6">
    <location>
        <begin position="95"/>
        <end position="116"/>
    </location>
</feature>
<dbReference type="Gene3D" id="1.20.1250.20">
    <property type="entry name" value="MFS general substrate transporter like domains"/>
    <property type="match status" value="1"/>
</dbReference>
<comment type="subcellular location">
    <subcellularLocation>
        <location evidence="1">Cell membrane</location>
        <topology evidence="1">Multi-pass membrane protein</topology>
    </subcellularLocation>
</comment>
<comment type="caution">
    <text evidence="8">The sequence shown here is derived from an EMBL/GenBank/DDBJ whole genome shotgun (WGS) entry which is preliminary data.</text>
</comment>
<keyword evidence="5 6" id="KW-0472">Membrane</keyword>
<feature type="transmembrane region" description="Helical" evidence="6">
    <location>
        <begin position="42"/>
        <end position="63"/>
    </location>
</feature>
<dbReference type="InterPro" id="IPR020846">
    <property type="entry name" value="MFS_dom"/>
</dbReference>
<feature type="transmembrane region" description="Helical" evidence="6">
    <location>
        <begin position="266"/>
        <end position="284"/>
    </location>
</feature>
<feature type="transmembrane region" description="Helical" evidence="6">
    <location>
        <begin position="70"/>
        <end position="89"/>
    </location>
</feature>
<gene>
    <name evidence="8" type="ORF">BJI46_06390</name>
</gene>
<feature type="transmembrane region" description="Helical" evidence="6">
    <location>
        <begin position="321"/>
        <end position="344"/>
    </location>
</feature>
<dbReference type="RefSeq" id="WP_070070974.1">
    <property type="nucleotide sequence ID" value="NZ_MKKK01000073.1"/>
</dbReference>
<proteinExistence type="predicted"/>
<dbReference type="Proteomes" id="UP000185895">
    <property type="component" value="Unassembled WGS sequence"/>
</dbReference>
<dbReference type="GO" id="GO:0022857">
    <property type="term" value="F:transmembrane transporter activity"/>
    <property type="evidence" value="ECO:0007669"/>
    <property type="project" value="InterPro"/>
</dbReference>
<keyword evidence="3 6" id="KW-0812">Transmembrane</keyword>
<keyword evidence="9" id="KW-1185">Reference proteome</keyword>
<dbReference type="InterPro" id="IPR036259">
    <property type="entry name" value="MFS_trans_sf"/>
</dbReference>
<dbReference type="OrthoDB" id="9788453at2"/>
<evidence type="ECO:0000313" key="9">
    <source>
        <dbReference type="Proteomes" id="UP000185895"/>
    </source>
</evidence>
<feature type="transmembrane region" description="Helical" evidence="6">
    <location>
        <begin position="290"/>
        <end position="309"/>
    </location>
</feature>
<evidence type="ECO:0000256" key="6">
    <source>
        <dbReference type="SAM" id="Phobius"/>
    </source>
</evidence>
<feature type="domain" description="Major facilitator superfamily (MFS) profile" evidence="7">
    <location>
        <begin position="4"/>
        <end position="379"/>
    </location>
</feature>
<keyword evidence="4 6" id="KW-1133">Transmembrane helix</keyword>
<reference evidence="8 9" key="1">
    <citation type="submission" date="2016-09" db="EMBL/GenBank/DDBJ databases">
        <authorList>
            <person name="Capua I."/>
            <person name="De Benedictis P."/>
            <person name="Joannis T."/>
            <person name="Lombin L.H."/>
            <person name="Cattoli G."/>
        </authorList>
    </citation>
    <scope>NUCLEOTIDE SEQUENCE [LARGE SCALE GENOMIC DNA]</scope>
    <source>
        <strain evidence="8 9">ANC 4671</strain>
    </source>
</reference>
<evidence type="ECO:0000256" key="3">
    <source>
        <dbReference type="ARBA" id="ARBA00022692"/>
    </source>
</evidence>